<dbReference type="EMBL" id="BFAD01000007">
    <property type="protein sequence ID" value="GBE85235.1"/>
    <property type="molecule type" value="Genomic_DNA"/>
</dbReference>
<dbReference type="AlphaFoldDB" id="A0A401GSP3"/>
<sequence>MLARAAPIHHPVKIGMSMEHDTLRFDAVSETGGVRVESKVNETGRMCDDCTGWIASWWTIWSMNTIKQVWFRSPFDMRMYADHARLLGMLLSLDTMFIGECVGFAVEDSLRPWFQILLTHQLNMSTVPCPALTTLHVWLGKSSINPDIITTFVATRAQLGLPIKRLLVECHEQSPFDKSFDWAVTHPHVDAVEFLVSRTTPGMGLLDSCVTEPHEYWPAW</sequence>
<dbReference type="GeneID" id="38782152"/>
<name>A0A401GSP3_9APHY</name>
<evidence type="ECO:0000313" key="1">
    <source>
        <dbReference type="EMBL" id="GBE85235.1"/>
    </source>
</evidence>
<proteinExistence type="predicted"/>
<dbReference type="RefSeq" id="XP_027616148.1">
    <property type="nucleotide sequence ID" value="XM_027760347.1"/>
</dbReference>
<keyword evidence="2" id="KW-1185">Reference proteome</keyword>
<evidence type="ECO:0000313" key="2">
    <source>
        <dbReference type="Proteomes" id="UP000287166"/>
    </source>
</evidence>
<protein>
    <submittedName>
        <fullName evidence="1">Uncharacterized protein</fullName>
    </submittedName>
</protein>
<reference evidence="1 2" key="1">
    <citation type="journal article" date="2018" name="Sci. Rep.">
        <title>Genome sequence of the cauliflower mushroom Sparassis crispa (Hanabiratake) and its association with beneficial usage.</title>
        <authorList>
            <person name="Kiyama R."/>
            <person name="Furutani Y."/>
            <person name="Kawaguchi K."/>
            <person name="Nakanishi T."/>
        </authorList>
    </citation>
    <scope>NUCLEOTIDE SEQUENCE [LARGE SCALE GENOMIC DNA]</scope>
</reference>
<dbReference type="Proteomes" id="UP000287166">
    <property type="component" value="Unassembled WGS sequence"/>
</dbReference>
<accession>A0A401GSP3</accession>
<gene>
    <name evidence="1" type="ORF">SCP_0704210</name>
</gene>
<organism evidence="1 2">
    <name type="scientific">Sparassis crispa</name>
    <dbReference type="NCBI Taxonomy" id="139825"/>
    <lineage>
        <taxon>Eukaryota</taxon>
        <taxon>Fungi</taxon>
        <taxon>Dikarya</taxon>
        <taxon>Basidiomycota</taxon>
        <taxon>Agaricomycotina</taxon>
        <taxon>Agaricomycetes</taxon>
        <taxon>Polyporales</taxon>
        <taxon>Sparassidaceae</taxon>
        <taxon>Sparassis</taxon>
    </lineage>
</organism>
<comment type="caution">
    <text evidence="1">The sequence shown here is derived from an EMBL/GenBank/DDBJ whole genome shotgun (WGS) entry which is preliminary data.</text>
</comment>
<dbReference type="InParanoid" id="A0A401GSP3"/>